<gene>
    <name evidence="1" type="ORF">QOZ88_17350</name>
</gene>
<sequence>MTVAKKPVEGVVLPPAASALRAVDALGALNNVIDGARDYLRLREEEQTTRAKIDAYAKVEVARIQEASSLLKHYFEQVFAERSTTIDGLFRHLDVAMTSGDGKATDAALQGIVDLAKSSPLVDMGDLSQVRKAMDDPDHVWEL</sequence>
<dbReference type="EMBL" id="JASNFN010000024">
    <property type="protein sequence ID" value="MDP5184404.1"/>
    <property type="molecule type" value="Genomic_DNA"/>
</dbReference>
<protein>
    <submittedName>
        <fullName evidence="1">Uncharacterized protein</fullName>
    </submittedName>
</protein>
<reference evidence="2" key="1">
    <citation type="submission" date="2023-05" db="EMBL/GenBank/DDBJ databases">
        <title>Draft genome of Pseudofrankia sp. BMG5.37.</title>
        <authorList>
            <person name="Gtari M."/>
            <person name="Ghodhbane F."/>
            <person name="Sbissi I."/>
        </authorList>
    </citation>
    <scope>NUCLEOTIDE SEQUENCE [LARGE SCALE GENOMIC DNA]</scope>
    <source>
        <strain evidence="2">BMG 814</strain>
    </source>
</reference>
<organism evidence="1 2">
    <name type="scientific">Blastococcus carthaginiensis</name>
    <dbReference type="NCBI Taxonomy" id="3050034"/>
    <lineage>
        <taxon>Bacteria</taxon>
        <taxon>Bacillati</taxon>
        <taxon>Actinomycetota</taxon>
        <taxon>Actinomycetes</taxon>
        <taxon>Geodermatophilales</taxon>
        <taxon>Geodermatophilaceae</taxon>
        <taxon>Blastococcus</taxon>
    </lineage>
</organism>
<proteinExistence type="predicted"/>
<dbReference type="Proteomes" id="UP001233673">
    <property type="component" value="Unassembled WGS sequence"/>
</dbReference>
<dbReference type="RefSeq" id="WP_306000969.1">
    <property type="nucleotide sequence ID" value="NZ_JASNFN010000024.1"/>
</dbReference>
<name>A0ABT9IGX8_9ACTN</name>
<comment type="caution">
    <text evidence="1">The sequence shown here is derived from an EMBL/GenBank/DDBJ whole genome shotgun (WGS) entry which is preliminary data.</text>
</comment>
<keyword evidence="2" id="KW-1185">Reference proteome</keyword>
<accession>A0ABT9IGX8</accession>
<evidence type="ECO:0000313" key="1">
    <source>
        <dbReference type="EMBL" id="MDP5184404.1"/>
    </source>
</evidence>
<evidence type="ECO:0000313" key="2">
    <source>
        <dbReference type="Proteomes" id="UP001233673"/>
    </source>
</evidence>